<feature type="domain" description="HAMP" evidence="12">
    <location>
        <begin position="345"/>
        <end position="397"/>
    </location>
</feature>
<keyword evidence="2" id="KW-1003">Cell membrane</keyword>
<dbReference type="Proteomes" id="UP000192906">
    <property type="component" value="Unassembled WGS sequence"/>
</dbReference>
<reference evidence="14" key="1">
    <citation type="submission" date="2017-04" db="EMBL/GenBank/DDBJ databases">
        <authorList>
            <person name="Varghese N."/>
            <person name="Submissions S."/>
        </authorList>
    </citation>
    <scope>NUCLEOTIDE SEQUENCE [LARGE SCALE GENOMIC DNA]</scope>
    <source>
        <strain evidence="14">K3S</strain>
    </source>
</reference>
<dbReference type="CDD" id="cd11386">
    <property type="entry name" value="MCP_signal"/>
    <property type="match status" value="1"/>
</dbReference>
<dbReference type="SUPFAM" id="SSF55785">
    <property type="entry name" value="PYP-like sensor domain (PAS domain)"/>
    <property type="match status" value="1"/>
</dbReference>
<evidence type="ECO:0000256" key="7">
    <source>
        <dbReference type="ARBA" id="ARBA00023224"/>
    </source>
</evidence>
<keyword evidence="5 10" id="KW-1133">Transmembrane helix</keyword>
<dbReference type="InterPro" id="IPR035965">
    <property type="entry name" value="PAS-like_dom_sf"/>
</dbReference>
<evidence type="ECO:0000256" key="5">
    <source>
        <dbReference type="ARBA" id="ARBA00022989"/>
    </source>
</evidence>
<accession>A0A1X7CDN0</accession>
<feature type="domain" description="Methyl-accepting transducer" evidence="11">
    <location>
        <begin position="536"/>
        <end position="772"/>
    </location>
</feature>
<keyword evidence="4 10" id="KW-0812">Transmembrane</keyword>
<evidence type="ECO:0000313" key="14">
    <source>
        <dbReference type="Proteomes" id="UP000192906"/>
    </source>
</evidence>
<evidence type="ECO:0000256" key="10">
    <source>
        <dbReference type="SAM" id="Phobius"/>
    </source>
</evidence>
<evidence type="ECO:0000313" key="13">
    <source>
        <dbReference type="EMBL" id="SME94722.1"/>
    </source>
</evidence>
<evidence type="ECO:0000256" key="4">
    <source>
        <dbReference type="ARBA" id="ARBA00022692"/>
    </source>
</evidence>
<dbReference type="PROSITE" id="PS50885">
    <property type="entry name" value="HAMP"/>
    <property type="match status" value="1"/>
</dbReference>
<dbReference type="PANTHER" id="PTHR32089:SF112">
    <property type="entry name" value="LYSOZYME-LIKE PROTEIN-RELATED"/>
    <property type="match status" value="1"/>
</dbReference>
<protein>
    <submittedName>
        <fullName evidence="13">Methyl-accepting chemotaxis sensory transducer with Pas/Pac sensor</fullName>
    </submittedName>
</protein>
<dbReference type="Pfam" id="PF00672">
    <property type="entry name" value="HAMP"/>
    <property type="match status" value="1"/>
</dbReference>
<keyword evidence="3" id="KW-0145">Chemotaxis</keyword>
<dbReference type="InterPro" id="IPR000014">
    <property type="entry name" value="PAS"/>
</dbReference>
<comment type="subcellular location">
    <subcellularLocation>
        <location evidence="1">Cell membrane</location>
        <topology evidence="1">Multi-pass membrane protein</topology>
    </subcellularLocation>
</comment>
<dbReference type="Pfam" id="PF00015">
    <property type="entry name" value="MCPsignal"/>
    <property type="match status" value="1"/>
</dbReference>
<name>A0A1X7CDN0_9BACT</name>
<feature type="transmembrane region" description="Helical" evidence="10">
    <location>
        <begin position="322"/>
        <end position="343"/>
    </location>
</feature>
<dbReference type="InterPro" id="IPR033479">
    <property type="entry name" value="dCache_1"/>
</dbReference>
<dbReference type="AlphaFoldDB" id="A0A1X7CDN0"/>
<dbReference type="CDD" id="cd06225">
    <property type="entry name" value="HAMP"/>
    <property type="match status" value="1"/>
</dbReference>
<dbReference type="Gene3D" id="1.10.287.950">
    <property type="entry name" value="Methyl-accepting chemotaxis protein"/>
    <property type="match status" value="1"/>
</dbReference>
<dbReference type="GO" id="GO:0006355">
    <property type="term" value="P:regulation of DNA-templated transcription"/>
    <property type="evidence" value="ECO:0007669"/>
    <property type="project" value="InterPro"/>
</dbReference>
<dbReference type="NCBIfam" id="TIGR00229">
    <property type="entry name" value="sensory_box"/>
    <property type="match status" value="1"/>
</dbReference>
<comment type="similarity">
    <text evidence="8">Belongs to the methyl-accepting chemotaxis (MCP) protein family.</text>
</comment>
<dbReference type="InterPro" id="IPR003660">
    <property type="entry name" value="HAMP_dom"/>
</dbReference>
<dbReference type="RefSeq" id="WP_085098382.1">
    <property type="nucleotide sequence ID" value="NZ_FWZU01000001.1"/>
</dbReference>
<proteinExistence type="inferred from homology"/>
<dbReference type="OrthoDB" id="9816383at2"/>
<dbReference type="GO" id="GO:0005886">
    <property type="term" value="C:plasma membrane"/>
    <property type="evidence" value="ECO:0007669"/>
    <property type="project" value="UniProtKB-SubCell"/>
</dbReference>
<dbReference type="InterPro" id="IPR004089">
    <property type="entry name" value="MCPsignal_dom"/>
</dbReference>
<evidence type="ECO:0000259" key="12">
    <source>
        <dbReference type="PROSITE" id="PS50885"/>
    </source>
</evidence>
<dbReference type="SMART" id="SM00304">
    <property type="entry name" value="HAMP"/>
    <property type="match status" value="1"/>
</dbReference>
<dbReference type="SMART" id="SM00283">
    <property type="entry name" value="MA"/>
    <property type="match status" value="1"/>
</dbReference>
<dbReference type="InterPro" id="IPR013767">
    <property type="entry name" value="PAS_fold"/>
</dbReference>
<keyword evidence="6 10" id="KW-0472">Membrane</keyword>
<evidence type="ECO:0000259" key="11">
    <source>
        <dbReference type="PROSITE" id="PS50111"/>
    </source>
</evidence>
<evidence type="ECO:0000256" key="9">
    <source>
        <dbReference type="PROSITE-ProRule" id="PRU00284"/>
    </source>
</evidence>
<dbReference type="Pfam" id="PF00989">
    <property type="entry name" value="PAS"/>
    <property type="match status" value="1"/>
</dbReference>
<dbReference type="Gene3D" id="6.10.340.10">
    <property type="match status" value="1"/>
</dbReference>
<dbReference type="PROSITE" id="PS50111">
    <property type="entry name" value="CHEMOTAXIS_TRANSDUC_2"/>
    <property type="match status" value="1"/>
</dbReference>
<evidence type="ECO:0000256" key="6">
    <source>
        <dbReference type="ARBA" id="ARBA00023136"/>
    </source>
</evidence>
<keyword evidence="7 9" id="KW-0807">Transducer</keyword>
<evidence type="ECO:0000256" key="2">
    <source>
        <dbReference type="ARBA" id="ARBA00022475"/>
    </source>
</evidence>
<dbReference type="Gene3D" id="3.30.450.20">
    <property type="entry name" value="PAS domain"/>
    <property type="match status" value="2"/>
</dbReference>
<keyword evidence="14" id="KW-1185">Reference proteome</keyword>
<dbReference type="STRING" id="1519643.SAMN06295933_0722"/>
<dbReference type="PANTHER" id="PTHR32089">
    <property type="entry name" value="METHYL-ACCEPTING CHEMOTAXIS PROTEIN MCPB"/>
    <property type="match status" value="1"/>
</dbReference>
<evidence type="ECO:0000256" key="3">
    <source>
        <dbReference type="ARBA" id="ARBA00022500"/>
    </source>
</evidence>
<dbReference type="GO" id="GO:0006935">
    <property type="term" value="P:chemotaxis"/>
    <property type="evidence" value="ECO:0007669"/>
    <property type="project" value="UniProtKB-KW"/>
</dbReference>
<dbReference type="GO" id="GO:0007165">
    <property type="term" value="P:signal transduction"/>
    <property type="evidence" value="ECO:0007669"/>
    <property type="project" value="UniProtKB-KW"/>
</dbReference>
<dbReference type="CDD" id="cd00130">
    <property type="entry name" value="PAS"/>
    <property type="match status" value="1"/>
</dbReference>
<dbReference type="EMBL" id="FWZU01000001">
    <property type="protein sequence ID" value="SME94722.1"/>
    <property type="molecule type" value="Genomic_DNA"/>
</dbReference>
<evidence type="ECO:0000256" key="8">
    <source>
        <dbReference type="ARBA" id="ARBA00029447"/>
    </source>
</evidence>
<dbReference type="SUPFAM" id="SSF58104">
    <property type="entry name" value="Methyl-accepting chemotaxis protein (MCP) signaling domain"/>
    <property type="match status" value="1"/>
</dbReference>
<dbReference type="Pfam" id="PF02743">
    <property type="entry name" value="dCache_1"/>
    <property type="match status" value="1"/>
</dbReference>
<organism evidence="13 14">
    <name type="scientific">Desulfovibrio gilichinskyi</name>
    <dbReference type="NCBI Taxonomy" id="1519643"/>
    <lineage>
        <taxon>Bacteria</taxon>
        <taxon>Pseudomonadati</taxon>
        <taxon>Thermodesulfobacteriota</taxon>
        <taxon>Desulfovibrionia</taxon>
        <taxon>Desulfovibrionales</taxon>
        <taxon>Desulfovibrionaceae</taxon>
        <taxon>Desulfovibrio</taxon>
    </lineage>
</organism>
<gene>
    <name evidence="13" type="ORF">SAMN06295933_0722</name>
</gene>
<sequence length="814" mass="89419">MSLKFKLITFSLIIGLIPLLIVGVFSFELASTALSKQAFGHLESVRDTKKKSLEDLTSKWFHEVELFSHVKEVYNTVGLIGEYSMDNAVSGKRMDVNNSEYKELHEYTKSPFQPFVKSLGYDDAILINDYGRVLFTVKQQADLGIDLAKGEYNNSNLAKVWKRAVKGEIAFADFEPYAPLGGLPVAFIAAPVYSHAGDIQGVVALRIPLNEINGIMTMRSGMGETGESYLVGKDFHMRSDSELHPRYRSVKTSFQNPDKGEVQSEAVKQALLGNSGASIMNDKDDTALLTAYTPLKIGSTTWALISEIHKDEAFSAVTELRLATFIISIVTAIIVVIISLIFLKSEILNPLKRIEEFVSSVSRGDFKSKLEGKFKSEIKNLSDGIQVMVDELKNKLGFSQGILEGMTVPCLVADTEANISYLNNTLCELLESGSSCENWIGKPVKDLLQIPETEEGIIVQCLKNKSPILNKERKLKTKRDNYRHVRIDAAPLYNLDHELLGGFAVIIDLSDIKAKEEMINKQKDMMVEITANAQSISKYLTKGASEIASQVEHVSANTERQFDKIEHSSQAITEMNQTLLSSSQNAENAVKQAKNTELQAGEGMHTLTDTSIAIHQLQALSDMVKENMHELGNQTQAIGGIISVIDDIADQTNLLALNAAIEAARAGEAGRGFAVVADEVRKLAEKTMQSTKEVEGAVKSIQEAAKLNIEKTDMTVEAVEHARELVAKSVNDLKIISEMSVDTATEIQKIAQATEEQSGAHDLIHKNVEDLKLIASETKTDMRNSSDSISSLARTAEELEKLIARLSLAGGQTA</sequence>
<evidence type="ECO:0000256" key="1">
    <source>
        <dbReference type="ARBA" id="ARBA00004651"/>
    </source>
</evidence>